<dbReference type="Proteomes" id="UP000070282">
    <property type="component" value="Unassembled WGS sequence"/>
</dbReference>
<dbReference type="RefSeq" id="WP_061331799.1">
    <property type="nucleotide sequence ID" value="NZ_LOCO01000007.1"/>
</dbReference>
<proteinExistence type="predicted"/>
<organism evidence="1 2">
    <name type="scientific">Marinobacter excellens LAMA 842</name>
    <dbReference type="NCBI Taxonomy" id="1306954"/>
    <lineage>
        <taxon>Bacteria</taxon>
        <taxon>Pseudomonadati</taxon>
        <taxon>Pseudomonadota</taxon>
        <taxon>Gammaproteobacteria</taxon>
        <taxon>Pseudomonadales</taxon>
        <taxon>Marinobacteraceae</taxon>
        <taxon>Marinobacter</taxon>
    </lineage>
</organism>
<dbReference type="AlphaFoldDB" id="A0A137SCP0"/>
<gene>
    <name evidence="1" type="ORF">J122_1715</name>
</gene>
<comment type="caution">
    <text evidence="1">The sequence shown here is derived from an EMBL/GenBank/DDBJ whole genome shotgun (WGS) entry which is preliminary data.</text>
</comment>
<reference evidence="2" key="1">
    <citation type="submission" date="2015-12" db="EMBL/GenBank/DDBJ databases">
        <authorList>
            <person name="Lima A."/>
            <person name="Farahani Zayas N."/>
            <person name="Castro Da Silva M.A."/>
            <person name="Cabral A."/>
            <person name="Pessatti M.L."/>
        </authorList>
    </citation>
    <scope>NUCLEOTIDE SEQUENCE [LARGE SCALE GENOMIC DNA]</scope>
    <source>
        <strain evidence="2">LAMA 842</strain>
    </source>
</reference>
<sequence length="160" mass="18123">MASQWYSLVAQKLFLANTLLARLESDTKRSAAETEALSQGSAELLLRARQTLLVMIARYHQHKAEKPQTLAELEALFPYEVHETRLLRELAETSGSWWDHLDQVESALSQPPTTRKNVTEENIIAVSVEQGPDRSAATLRKTLAAMTELAKRLEEQHSEW</sequence>
<evidence type="ECO:0000313" key="2">
    <source>
        <dbReference type="Proteomes" id="UP000070282"/>
    </source>
</evidence>
<dbReference type="PATRIC" id="fig|1306954.6.peg.3692"/>
<name>A0A137SCP0_9GAMM</name>
<protein>
    <submittedName>
        <fullName evidence="1">Uncharacterized protein</fullName>
    </submittedName>
</protein>
<dbReference type="EMBL" id="LOCO01000007">
    <property type="protein sequence ID" value="KXO10206.1"/>
    <property type="molecule type" value="Genomic_DNA"/>
</dbReference>
<keyword evidence="2" id="KW-1185">Reference proteome</keyword>
<dbReference type="Pfam" id="PF20227">
    <property type="entry name" value="DUF6586"/>
    <property type="match status" value="1"/>
</dbReference>
<dbReference type="InterPro" id="IPR046493">
    <property type="entry name" value="DUF6586"/>
</dbReference>
<evidence type="ECO:0000313" key="1">
    <source>
        <dbReference type="EMBL" id="KXO10206.1"/>
    </source>
</evidence>
<accession>A0A137SCP0</accession>